<gene>
    <name evidence="1" type="ORF">HPP92_011187</name>
</gene>
<accession>A0A835R1D8</accession>
<dbReference type="EMBL" id="JADCNL010000005">
    <property type="protein sequence ID" value="KAG0480329.1"/>
    <property type="molecule type" value="Genomic_DNA"/>
</dbReference>
<dbReference type="OrthoDB" id="640135at2759"/>
<reference evidence="1 2" key="1">
    <citation type="journal article" date="2020" name="Nat. Food">
        <title>A phased Vanilla planifolia genome enables genetic improvement of flavour and production.</title>
        <authorList>
            <person name="Hasing T."/>
            <person name="Tang H."/>
            <person name="Brym M."/>
            <person name="Khazi F."/>
            <person name="Huang T."/>
            <person name="Chambers A.H."/>
        </authorList>
    </citation>
    <scope>NUCLEOTIDE SEQUENCE [LARGE SCALE GENOMIC DNA]</scope>
    <source>
        <tissue evidence="1">Leaf</tissue>
    </source>
</reference>
<dbReference type="Proteomes" id="UP000636800">
    <property type="component" value="Chromosome 5"/>
</dbReference>
<dbReference type="PANTHER" id="PTHR33735:SF10">
    <property type="entry name" value="EXPRESSED PROTEIN"/>
    <property type="match status" value="1"/>
</dbReference>
<dbReference type="PANTHER" id="PTHR33735">
    <property type="entry name" value="EXPRESSED PROTEIN"/>
    <property type="match status" value="1"/>
</dbReference>
<protein>
    <submittedName>
        <fullName evidence="1">Uncharacterized protein</fullName>
    </submittedName>
</protein>
<evidence type="ECO:0000313" key="1">
    <source>
        <dbReference type="EMBL" id="KAG0480329.1"/>
    </source>
</evidence>
<comment type="caution">
    <text evidence="1">The sequence shown here is derived from an EMBL/GenBank/DDBJ whole genome shotgun (WGS) entry which is preliminary data.</text>
</comment>
<evidence type="ECO:0000313" key="2">
    <source>
        <dbReference type="Proteomes" id="UP000636800"/>
    </source>
</evidence>
<organism evidence="1 2">
    <name type="scientific">Vanilla planifolia</name>
    <name type="common">Vanilla</name>
    <dbReference type="NCBI Taxonomy" id="51239"/>
    <lineage>
        <taxon>Eukaryota</taxon>
        <taxon>Viridiplantae</taxon>
        <taxon>Streptophyta</taxon>
        <taxon>Embryophyta</taxon>
        <taxon>Tracheophyta</taxon>
        <taxon>Spermatophyta</taxon>
        <taxon>Magnoliopsida</taxon>
        <taxon>Liliopsida</taxon>
        <taxon>Asparagales</taxon>
        <taxon>Orchidaceae</taxon>
        <taxon>Vanilloideae</taxon>
        <taxon>Vanilleae</taxon>
        <taxon>Vanilla</taxon>
    </lineage>
</organism>
<proteinExistence type="predicted"/>
<dbReference type="AlphaFoldDB" id="A0A835R1D8"/>
<sequence length="223" mass="24370">MAQSIRSYSWSDLRLQQLHRSLARTSIPRRIIAFSAVKLLHGRPPVLKTTHASASEQDFVQTTLEDTSSLLNSQGDSSAQTSNAPNPRIFSLDNIPTWGKVILGSLFVLAIPFGGKMIQLRVMAERVDSVVEVVHTVAEAAEKVAGDLAEVLPEGDLKQTAIKLERIASFVDKHAEYADSIIDKVDDVVEELEIKLQPLNVEEKSVAEKVASSTEAEVKGGQQ</sequence>
<name>A0A835R1D8_VANPL</name>
<keyword evidence="2" id="KW-1185">Reference proteome</keyword>